<dbReference type="EMBL" id="BAAAQK010000009">
    <property type="protein sequence ID" value="GAA1850643.1"/>
    <property type="molecule type" value="Genomic_DNA"/>
</dbReference>
<gene>
    <name evidence="1" type="ORF">GCM10009836_33170</name>
</gene>
<dbReference type="Proteomes" id="UP001500449">
    <property type="component" value="Unassembled WGS sequence"/>
</dbReference>
<organism evidence="1 2">
    <name type="scientific">Pseudonocardia ailaonensis</name>
    <dbReference type="NCBI Taxonomy" id="367279"/>
    <lineage>
        <taxon>Bacteria</taxon>
        <taxon>Bacillati</taxon>
        <taxon>Actinomycetota</taxon>
        <taxon>Actinomycetes</taxon>
        <taxon>Pseudonocardiales</taxon>
        <taxon>Pseudonocardiaceae</taxon>
        <taxon>Pseudonocardia</taxon>
    </lineage>
</organism>
<dbReference type="RefSeq" id="WP_344417524.1">
    <property type="nucleotide sequence ID" value="NZ_BAAAQK010000009.1"/>
</dbReference>
<protein>
    <submittedName>
        <fullName evidence="1">Uncharacterized protein</fullName>
    </submittedName>
</protein>
<proteinExistence type="predicted"/>
<evidence type="ECO:0000313" key="1">
    <source>
        <dbReference type="EMBL" id="GAA1850643.1"/>
    </source>
</evidence>
<comment type="caution">
    <text evidence="1">The sequence shown here is derived from an EMBL/GenBank/DDBJ whole genome shotgun (WGS) entry which is preliminary data.</text>
</comment>
<sequence>MTDSTQQTGSGTPGLGSRAEVFDVLIRGLEMARRTSHAAADDEGPVTEGPVELFCTYAYAEVGTLFCPLFYYHA</sequence>
<accession>A0ABN2N390</accession>
<name>A0ABN2N390_9PSEU</name>
<evidence type="ECO:0000313" key="2">
    <source>
        <dbReference type="Proteomes" id="UP001500449"/>
    </source>
</evidence>
<keyword evidence="2" id="KW-1185">Reference proteome</keyword>
<reference evidence="1 2" key="1">
    <citation type="journal article" date="2019" name="Int. J. Syst. Evol. Microbiol.">
        <title>The Global Catalogue of Microorganisms (GCM) 10K type strain sequencing project: providing services to taxonomists for standard genome sequencing and annotation.</title>
        <authorList>
            <consortium name="The Broad Institute Genomics Platform"/>
            <consortium name="The Broad Institute Genome Sequencing Center for Infectious Disease"/>
            <person name="Wu L."/>
            <person name="Ma J."/>
        </authorList>
    </citation>
    <scope>NUCLEOTIDE SEQUENCE [LARGE SCALE GENOMIC DNA]</scope>
    <source>
        <strain evidence="1 2">JCM 16009</strain>
    </source>
</reference>